<dbReference type="PROSITE" id="PS50928">
    <property type="entry name" value="ABC_TM1"/>
    <property type="match status" value="1"/>
</dbReference>
<dbReference type="GO" id="GO:0015416">
    <property type="term" value="F:ABC-type phosphonate transporter activity"/>
    <property type="evidence" value="ECO:0007669"/>
    <property type="project" value="InterPro"/>
</dbReference>
<dbReference type="CDD" id="cd06261">
    <property type="entry name" value="TM_PBP2"/>
    <property type="match status" value="1"/>
</dbReference>
<dbReference type="OrthoDB" id="9808005at2"/>
<proteinExistence type="inferred from homology"/>
<dbReference type="Pfam" id="PF00528">
    <property type="entry name" value="BPD_transp_1"/>
    <property type="match status" value="1"/>
</dbReference>
<evidence type="ECO:0000256" key="3">
    <source>
        <dbReference type="ARBA" id="ARBA00022475"/>
    </source>
</evidence>
<keyword evidence="3" id="KW-1003">Cell membrane</keyword>
<dbReference type="InterPro" id="IPR000515">
    <property type="entry name" value="MetI-like"/>
</dbReference>
<dbReference type="PANTHER" id="PTHR30043">
    <property type="entry name" value="PHOSPHONATES TRANSPORT SYSTEM PERMEASE PROTEIN"/>
    <property type="match status" value="1"/>
</dbReference>
<dbReference type="InterPro" id="IPR035906">
    <property type="entry name" value="MetI-like_sf"/>
</dbReference>
<keyword evidence="2 7" id="KW-0813">Transport</keyword>
<keyword evidence="5 7" id="KW-1133">Transmembrane helix</keyword>
<feature type="transmembrane region" description="Helical" evidence="7">
    <location>
        <begin position="155"/>
        <end position="175"/>
    </location>
</feature>
<keyword evidence="4 7" id="KW-0812">Transmembrane</keyword>
<organism evidence="9 10">
    <name type="scientific">Phenylobacterium hankyongense</name>
    <dbReference type="NCBI Taxonomy" id="1813876"/>
    <lineage>
        <taxon>Bacteria</taxon>
        <taxon>Pseudomonadati</taxon>
        <taxon>Pseudomonadota</taxon>
        <taxon>Alphaproteobacteria</taxon>
        <taxon>Caulobacterales</taxon>
        <taxon>Caulobacteraceae</taxon>
        <taxon>Phenylobacterium</taxon>
    </lineage>
</organism>
<gene>
    <name evidence="9" type="primary">phnE</name>
    <name evidence="9" type="ORF">DJ021_11265</name>
</gene>
<keyword evidence="10" id="KW-1185">Reference proteome</keyword>
<feature type="transmembrane region" description="Helical" evidence="7">
    <location>
        <begin position="308"/>
        <end position="328"/>
    </location>
</feature>
<dbReference type="EMBL" id="QFYP01000001">
    <property type="protein sequence ID" value="RAK60344.1"/>
    <property type="molecule type" value="Genomic_DNA"/>
</dbReference>
<feature type="transmembrane region" description="Helical" evidence="7">
    <location>
        <begin position="284"/>
        <end position="302"/>
    </location>
</feature>
<protein>
    <submittedName>
        <fullName evidence="9">Phosphonate ABC transporter, permease protein PhnE</fullName>
    </submittedName>
</protein>
<dbReference type="AlphaFoldDB" id="A0A328B3C4"/>
<feature type="domain" description="ABC transmembrane type-1" evidence="8">
    <location>
        <begin position="149"/>
        <end position="332"/>
    </location>
</feature>
<dbReference type="PANTHER" id="PTHR30043:SF1">
    <property type="entry name" value="ABC TRANSPORT SYSTEM PERMEASE PROTEIN P69"/>
    <property type="match status" value="1"/>
</dbReference>
<dbReference type="GO" id="GO:0005886">
    <property type="term" value="C:plasma membrane"/>
    <property type="evidence" value="ECO:0007669"/>
    <property type="project" value="UniProtKB-SubCell"/>
</dbReference>
<dbReference type="RefSeq" id="WP_111457637.1">
    <property type="nucleotide sequence ID" value="NZ_QFYP01000001.1"/>
</dbReference>
<dbReference type="Proteomes" id="UP000249842">
    <property type="component" value="Unassembled WGS sequence"/>
</dbReference>
<evidence type="ECO:0000256" key="5">
    <source>
        <dbReference type="ARBA" id="ARBA00022989"/>
    </source>
</evidence>
<evidence type="ECO:0000256" key="2">
    <source>
        <dbReference type="ARBA" id="ARBA00022448"/>
    </source>
</evidence>
<evidence type="ECO:0000313" key="10">
    <source>
        <dbReference type="Proteomes" id="UP000249842"/>
    </source>
</evidence>
<sequence length="340" mass="37107">MSSADDRAAGGPSRAWRFPKPFGWRAVLVIAVATMILARTGADVEIGRALLESGKGIAAGAGLSQDSQVARGFRAILAQMFPPQIAEVTETARIPGFDPHQPPLFSHVETRTVIVKSLDPDTMRIVDRTTQQEVLVEPVGYLRHVAAKLIETFEIALWGTLLAVLIGAPLAFFGARNLSPHPLLIMLCRSVVSFFRAVPELISALFFVLAYGFGPAAGVLALALHAAGFLGKFYAEDIENTDPGPQEALRATGANRLKQLRYAILPQVLPQYVAYTLYILDRNVRMATVIGLVGAGGIGLELKGRYDLYQYSHVSTILIAIFILVFALDQLSSWLRRRWI</sequence>
<comment type="caution">
    <text evidence="9">The sequence shown here is derived from an EMBL/GenBank/DDBJ whole genome shotgun (WGS) entry which is preliminary data.</text>
</comment>
<evidence type="ECO:0000256" key="1">
    <source>
        <dbReference type="ARBA" id="ARBA00004651"/>
    </source>
</evidence>
<comment type="subcellular location">
    <subcellularLocation>
        <location evidence="1 7">Cell membrane</location>
        <topology evidence="1 7">Multi-pass membrane protein</topology>
    </subcellularLocation>
</comment>
<dbReference type="InterPro" id="IPR005769">
    <property type="entry name" value="PhnE/PtxC"/>
</dbReference>
<dbReference type="Gene3D" id="1.10.3720.10">
    <property type="entry name" value="MetI-like"/>
    <property type="match status" value="1"/>
</dbReference>
<keyword evidence="6 7" id="KW-0472">Membrane</keyword>
<dbReference type="SUPFAM" id="SSF161098">
    <property type="entry name" value="MetI-like"/>
    <property type="match status" value="1"/>
</dbReference>
<evidence type="ECO:0000256" key="6">
    <source>
        <dbReference type="ARBA" id="ARBA00023136"/>
    </source>
</evidence>
<comment type="similarity">
    <text evidence="7">Belongs to the binding-protein-dependent transport system permease family.</text>
</comment>
<dbReference type="NCBIfam" id="TIGR01097">
    <property type="entry name" value="PhnE"/>
    <property type="match status" value="1"/>
</dbReference>
<feature type="transmembrane region" description="Helical" evidence="7">
    <location>
        <begin position="201"/>
        <end position="224"/>
    </location>
</feature>
<evidence type="ECO:0000259" key="8">
    <source>
        <dbReference type="PROSITE" id="PS50928"/>
    </source>
</evidence>
<evidence type="ECO:0000256" key="4">
    <source>
        <dbReference type="ARBA" id="ARBA00022692"/>
    </source>
</evidence>
<accession>A0A328B3C4</accession>
<evidence type="ECO:0000256" key="7">
    <source>
        <dbReference type="RuleBase" id="RU363032"/>
    </source>
</evidence>
<reference evidence="10" key="1">
    <citation type="submission" date="2018-05" db="EMBL/GenBank/DDBJ databases">
        <authorList>
            <person name="Li X."/>
        </authorList>
    </citation>
    <scope>NUCLEOTIDE SEQUENCE [LARGE SCALE GENOMIC DNA]</scope>
    <source>
        <strain evidence="10">HKS-05</strain>
    </source>
</reference>
<evidence type="ECO:0000313" key="9">
    <source>
        <dbReference type="EMBL" id="RAK60344.1"/>
    </source>
</evidence>
<name>A0A328B3C4_9CAUL</name>